<dbReference type="NCBIfam" id="NF002384">
    <property type="entry name" value="PRK01395.1"/>
    <property type="match status" value="1"/>
</dbReference>
<gene>
    <name evidence="4" type="ordered locus">Cphy_3073</name>
</gene>
<accession>A9KQV1</accession>
<keyword evidence="3" id="KW-0406">Ion transport</keyword>
<protein>
    <submittedName>
        <fullName evidence="4">Vacuolar H+transporting two-sector ATPase F subunit</fullName>
    </submittedName>
</protein>
<keyword evidence="2" id="KW-0813">Transport</keyword>
<dbReference type="Proteomes" id="UP000000370">
    <property type="component" value="Chromosome"/>
</dbReference>
<organism evidence="4 5">
    <name type="scientific">Lachnoclostridium phytofermentans (strain ATCC 700394 / DSM 18823 / ISDg)</name>
    <name type="common">Clostridium phytofermentans</name>
    <dbReference type="NCBI Taxonomy" id="357809"/>
    <lineage>
        <taxon>Bacteria</taxon>
        <taxon>Bacillati</taxon>
        <taxon>Bacillota</taxon>
        <taxon>Clostridia</taxon>
        <taxon>Lachnospirales</taxon>
        <taxon>Lachnospiraceae</taxon>
    </lineage>
</organism>
<evidence type="ECO:0000256" key="1">
    <source>
        <dbReference type="ARBA" id="ARBA00010148"/>
    </source>
</evidence>
<dbReference type="Gene3D" id="3.40.50.10580">
    <property type="entry name" value="ATPase, V1 complex, subunit F"/>
    <property type="match status" value="1"/>
</dbReference>
<evidence type="ECO:0000256" key="3">
    <source>
        <dbReference type="ARBA" id="ARBA00023065"/>
    </source>
</evidence>
<dbReference type="AlphaFoldDB" id="A9KQV1"/>
<sequence length="111" mass="12270">MYRVAVLGDRDSTYGFGALGLSVFPVEEEEEARRVLKDLMNEDYAIIYITEYFASKLSSLLESQKNNALPVILPIPGISGNTNNGVARIKKMVEQAVGSDILFKEEVGVKK</sequence>
<proteinExistence type="inferred from homology"/>
<dbReference type="EMBL" id="CP000885">
    <property type="protein sequence ID" value="ABX43430.1"/>
    <property type="molecule type" value="Genomic_DNA"/>
</dbReference>
<dbReference type="eggNOG" id="COG1436">
    <property type="taxonomic scope" value="Bacteria"/>
</dbReference>
<dbReference type="Pfam" id="PF01990">
    <property type="entry name" value="ATP-synt_F"/>
    <property type="match status" value="1"/>
</dbReference>
<reference evidence="5" key="1">
    <citation type="submission" date="2007-11" db="EMBL/GenBank/DDBJ databases">
        <title>Complete genome sequence of Clostridium phytofermentans ISDg.</title>
        <authorList>
            <person name="Leschine S.B."/>
            <person name="Warnick T.A."/>
            <person name="Blanchard J.L."/>
            <person name="Schnell D.J."/>
            <person name="Petit E.L."/>
            <person name="LaTouf W.G."/>
            <person name="Copeland A."/>
            <person name="Lucas S."/>
            <person name="Lapidus A."/>
            <person name="Barry K."/>
            <person name="Glavina del Rio T."/>
            <person name="Dalin E."/>
            <person name="Tice H."/>
            <person name="Pitluck S."/>
            <person name="Kiss H."/>
            <person name="Brettin T."/>
            <person name="Bruce D."/>
            <person name="Detter J.C."/>
            <person name="Han C."/>
            <person name="Kuske C."/>
            <person name="Schmutz J."/>
            <person name="Larimer F."/>
            <person name="Land M."/>
            <person name="Hauser L."/>
            <person name="Kyrpides N."/>
            <person name="Kim E.A."/>
            <person name="Richardson P."/>
        </authorList>
    </citation>
    <scope>NUCLEOTIDE SEQUENCE [LARGE SCALE GENOMIC DNA]</scope>
    <source>
        <strain evidence="5">ATCC 700394 / DSM 18823 / ISDg</strain>
    </source>
</reference>
<dbReference type="RefSeq" id="WP_012201081.1">
    <property type="nucleotide sequence ID" value="NC_010001.1"/>
</dbReference>
<dbReference type="OrthoDB" id="5311at2"/>
<dbReference type="InterPro" id="IPR036906">
    <property type="entry name" value="ATPase_V1_fsu_sf"/>
</dbReference>
<comment type="similarity">
    <text evidence="1">Belongs to the V-ATPase F subunit family.</text>
</comment>
<keyword evidence="5" id="KW-1185">Reference proteome</keyword>
<dbReference type="SUPFAM" id="SSF159468">
    <property type="entry name" value="AtpF-like"/>
    <property type="match status" value="1"/>
</dbReference>
<evidence type="ECO:0000313" key="5">
    <source>
        <dbReference type="Proteomes" id="UP000000370"/>
    </source>
</evidence>
<evidence type="ECO:0000313" key="4">
    <source>
        <dbReference type="EMBL" id="ABX43430.1"/>
    </source>
</evidence>
<evidence type="ECO:0000256" key="2">
    <source>
        <dbReference type="ARBA" id="ARBA00022448"/>
    </source>
</evidence>
<name>A9KQV1_LACP7</name>
<dbReference type="KEGG" id="cpy:Cphy_3073"/>
<dbReference type="InterPro" id="IPR008218">
    <property type="entry name" value="ATPase_V1-cplx_f_g_su"/>
</dbReference>
<dbReference type="STRING" id="357809.Cphy_3073"/>
<dbReference type="HOGENOM" id="CLU_135754_1_0_9"/>
<dbReference type="GO" id="GO:0046961">
    <property type="term" value="F:proton-transporting ATPase activity, rotational mechanism"/>
    <property type="evidence" value="ECO:0007669"/>
    <property type="project" value="InterPro"/>
</dbReference>